<accession>A0A0N7IR78</accession>
<feature type="region of interest" description="Disordered" evidence="1">
    <location>
        <begin position="61"/>
        <end position="110"/>
    </location>
</feature>
<sequence>MKLLILIAFLGSLILAAIFGTLSTVQRKDPRKLKRNLIITALSAVAFIAIFFWIGTYSGESNRSAASSSSSKAESSKVESSQEDDDSYEDTDSDDSDDEESSSTETFNANDYNTGITYEQLARTPDDYKGKNITLTGEVIQVVEGDDETDLRVAVDGNYDNVIMVGYDPDIMNGSRILENDKITFYAESLGTTTYKSTMGGKITVPLALAKKIDDAGTAPDDYGD</sequence>
<feature type="compositionally biased region" description="Low complexity" evidence="1">
    <location>
        <begin position="61"/>
        <end position="73"/>
    </location>
</feature>
<proteinExistence type="predicted"/>
<keyword evidence="2" id="KW-0812">Transmembrane</keyword>
<evidence type="ECO:0000313" key="3">
    <source>
        <dbReference type="EMBL" id="ALJ97750.1"/>
    </source>
</evidence>
<feature type="compositionally biased region" description="Acidic residues" evidence="1">
    <location>
        <begin position="81"/>
        <end position="102"/>
    </location>
</feature>
<evidence type="ECO:0000313" key="4">
    <source>
        <dbReference type="Proteomes" id="UP000201898"/>
    </source>
</evidence>
<evidence type="ECO:0000256" key="2">
    <source>
        <dbReference type="SAM" id="Phobius"/>
    </source>
</evidence>
<gene>
    <name evidence="3" type="ORF">CL1_40</name>
</gene>
<keyword evidence="2" id="KW-0472">Membrane</keyword>
<keyword evidence="4" id="KW-1185">Reference proteome</keyword>
<dbReference type="Proteomes" id="UP000201898">
    <property type="component" value="Segment"/>
</dbReference>
<dbReference type="GeneID" id="26633180"/>
<feature type="transmembrane region" description="Helical" evidence="2">
    <location>
        <begin position="37"/>
        <end position="54"/>
    </location>
</feature>
<name>A0A0N7IR78_9CAUD</name>
<organism evidence="3 4">
    <name type="scientific">Lactobacillus phage CL1</name>
    <dbReference type="NCBI Taxonomy" id="1739607"/>
    <lineage>
        <taxon>Viruses</taxon>
        <taxon>Duplodnaviria</taxon>
        <taxon>Heunggongvirae</taxon>
        <taxon>Uroviricota</taxon>
        <taxon>Caudoviricetes</taxon>
        <taxon>Colunavirus</taxon>
        <taxon>Colunavirus CL1</taxon>
    </lineage>
</organism>
<evidence type="ECO:0000256" key="1">
    <source>
        <dbReference type="SAM" id="MobiDB-lite"/>
    </source>
</evidence>
<keyword evidence="2" id="KW-1133">Transmembrane helix</keyword>
<reference evidence="3 4" key="1">
    <citation type="journal article" date="2016" name="Appl. Environ. Microbiol.">
        <title>Genomic Diversity of Phages Infecting Probiotic Strains of Lactobacillus paracasei.</title>
        <authorList>
            <person name="Mercanti D.J."/>
            <person name="Rousseau G.M."/>
            <person name="Capra M.L."/>
            <person name="Quiberoni A."/>
            <person name="Tremblay D.M."/>
            <person name="Labrie S.J."/>
            <person name="Moineau S."/>
        </authorList>
    </citation>
    <scope>NUCLEOTIDE SEQUENCE [LARGE SCALE GENOMIC DNA]</scope>
</reference>
<dbReference type="KEGG" id="vg:26633180"/>
<dbReference type="EMBL" id="KR905066">
    <property type="protein sequence ID" value="ALJ97750.1"/>
    <property type="molecule type" value="Genomic_DNA"/>
</dbReference>
<dbReference type="RefSeq" id="YP_009206696.1">
    <property type="nucleotide sequence ID" value="NC_028888.1"/>
</dbReference>
<protein>
    <submittedName>
        <fullName evidence="3">TcdA-E operon negative regulator</fullName>
    </submittedName>
</protein>
<dbReference type="OrthoDB" id="12073at10239"/>